<feature type="domain" description="HTH iclR-type" evidence="4">
    <location>
        <begin position="11"/>
        <end position="72"/>
    </location>
</feature>
<keyword evidence="7" id="KW-1185">Reference proteome</keyword>
<dbReference type="InterPro" id="IPR036388">
    <property type="entry name" value="WH-like_DNA-bd_sf"/>
</dbReference>
<dbReference type="Gene3D" id="3.30.450.40">
    <property type="match status" value="1"/>
</dbReference>
<dbReference type="PANTHER" id="PTHR30136:SF24">
    <property type="entry name" value="HTH-TYPE TRANSCRIPTIONAL REPRESSOR ALLR"/>
    <property type="match status" value="1"/>
</dbReference>
<dbReference type="InterPro" id="IPR014757">
    <property type="entry name" value="Tscrpt_reg_IclR_C"/>
</dbReference>
<protein>
    <submittedName>
        <fullName evidence="6">IclR family transcriptional regulator</fullName>
    </submittedName>
</protein>
<comment type="caution">
    <text evidence="6">The sequence shown here is derived from an EMBL/GenBank/DDBJ whole genome shotgun (WGS) entry which is preliminary data.</text>
</comment>
<organism evidence="6 7">
    <name type="scientific">Flexivirga endophytica</name>
    <dbReference type="NCBI Taxonomy" id="1849103"/>
    <lineage>
        <taxon>Bacteria</taxon>
        <taxon>Bacillati</taxon>
        <taxon>Actinomycetota</taxon>
        <taxon>Actinomycetes</taxon>
        <taxon>Micrococcales</taxon>
        <taxon>Dermacoccaceae</taxon>
        <taxon>Flexivirga</taxon>
    </lineage>
</organism>
<reference evidence="6" key="2">
    <citation type="submission" date="2020-09" db="EMBL/GenBank/DDBJ databases">
        <authorList>
            <person name="Sun Q."/>
            <person name="Zhou Y."/>
        </authorList>
    </citation>
    <scope>NUCLEOTIDE SEQUENCE</scope>
    <source>
        <strain evidence="6">CGMCC 1.15085</strain>
    </source>
</reference>
<sequence length="263" mass="27677">MAKSVNAPTGTQAIERALSVLGVLADDGELSAGELAQRTGLTAGTASRIAKALVAEGMLLRDPETECYHLGPRAVVLGRSAERVLGIDKAMQPLQGLAESSHESVNLAARDGAESVVLARVQSTLPLRFVQHVGARFPLYSTASGKAMLAFGDATESYLAELPTRLPPVGPGTLATRAQLERQLEQIRERGYSIDIEENVEGVRCVGAPVVDGDGIARAAVVVQAPSVRMHKDRIDELGPAVATTAREVSRVIPDASVLRSQG</sequence>
<dbReference type="Gene3D" id="1.10.10.10">
    <property type="entry name" value="Winged helix-like DNA-binding domain superfamily/Winged helix DNA-binding domain"/>
    <property type="match status" value="1"/>
</dbReference>
<keyword evidence="1" id="KW-0805">Transcription regulation</keyword>
<dbReference type="GO" id="GO:0045892">
    <property type="term" value="P:negative regulation of DNA-templated transcription"/>
    <property type="evidence" value="ECO:0007669"/>
    <property type="project" value="TreeGrafter"/>
</dbReference>
<accession>A0A916WSH6</accession>
<feature type="domain" description="IclR-ED" evidence="5">
    <location>
        <begin position="73"/>
        <end position="255"/>
    </location>
</feature>
<dbReference type="PROSITE" id="PS51078">
    <property type="entry name" value="ICLR_ED"/>
    <property type="match status" value="1"/>
</dbReference>
<dbReference type="GO" id="GO:0003700">
    <property type="term" value="F:DNA-binding transcription factor activity"/>
    <property type="evidence" value="ECO:0007669"/>
    <property type="project" value="TreeGrafter"/>
</dbReference>
<dbReference type="PROSITE" id="PS51077">
    <property type="entry name" value="HTH_ICLR"/>
    <property type="match status" value="1"/>
</dbReference>
<dbReference type="SUPFAM" id="SSF46785">
    <property type="entry name" value="Winged helix' DNA-binding domain"/>
    <property type="match status" value="1"/>
</dbReference>
<dbReference type="Pfam" id="PF01614">
    <property type="entry name" value="IclR_C"/>
    <property type="match status" value="1"/>
</dbReference>
<evidence type="ECO:0000259" key="5">
    <source>
        <dbReference type="PROSITE" id="PS51078"/>
    </source>
</evidence>
<name>A0A916WSH6_9MICO</name>
<gene>
    <name evidence="6" type="ORF">GCM10011492_21160</name>
</gene>
<evidence type="ECO:0000313" key="7">
    <source>
        <dbReference type="Proteomes" id="UP000636793"/>
    </source>
</evidence>
<dbReference type="InterPro" id="IPR050707">
    <property type="entry name" value="HTH_MetabolicPath_Reg"/>
</dbReference>
<dbReference type="SUPFAM" id="SSF55781">
    <property type="entry name" value="GAF domain-like"/>
    <property type="match status" value="1"/>
</dbReference>
<evidence type="ECO:0000259" key="4">
    <source>
        <dbReference type="PROSITE" id="PS51077"/>
    </source>
</evidence>
<dbReference type="RefSeq" id="WP_188836967.1">
    <property type="nucleotide sequence ID" value="NZ_BMHI01000003.1"/>
</dbReference>
<evidence type="ECO:0000313" key="6">
    <source>
        <dbReference type="EMBL" id="GGB30477.1"/>
    </source>
</evidence>
<dbReference type="SMART" id="SM00346">
    <property type="entry name" value="HTH_ICLR"/>
    <property type="match status" value="1"/>
</dbReference>
<dbReference type="GO" id="GO:0003677">
    <property type="term" value="F:DNA binding"/>
    <property type="evidence" value="ECO:0007669"/>
    <property type="project" value="UniProtKB-KW"/>
</dbReference>
<dbReference type="EMBL" id="BMHI01000003">
    <property type="protein sequence ID" value="GGB30477.1"/>
    <property type="molecule type" value="Genomic_DNA"/>
</dbReference>
<dbReference type="Proteomes" id="UP000636793">
    <property type="component" value="Unassembled WGS sequence"/>
</dbReference>
<proteinExistence type="predicted"/>
<evidence type="ECO:0000256" key="1">
    <source>
        <dbReference type="ARBA" id="ARBA00023015"/>
    </source>
</evidence>
<dbReference type="InterPro" id="IPR036390">
    <property type="entry name" value="WH_DNA-bd_sf"/>
</dbReference>
<dbReference type="Pfam" id="PF09339">
    <property type="entry name" value="HTH_IclR"/>
    <property type="match status" value="1"/>
</dbReference>
<evidence type="ECO:0000256" key="2">
    <source>
        <dbReference type="ARBA" id="ARBA00023125"/>
    </source>
</evidence>
<keyword evidence="3" id="KW-0804">Transcription</keyword>
<evidence type="ECO:0000256" key="3">
    <source>
        <dbReference type="ARBA" id="ARBA00023163"/>
    </source>
</evidence>
<keyword evidence="2" id="KW-0238">DNA-binding</keyword>
<dbReference type="InterPro" id="IPR029016">
    <property type="entry name" value="GAF-like_dom_sf"/>
</dbReference>
<dbReference type="PANTHER" id="PTHR30136">
    <property type="entry name" value="HELIX-TURN-HELIX TRANSCRIPTIONAL REGULATOR, ICLR FAMILY"/>
    <property type="match status" value="1"/>
</dbReference>
<reference evidence="6" key="1">
    <citation type="journal article" date="2014" name="Int. J. Syst. Evol. Microbiol.">
        <title>Complete genome sequence of Corynebacterium casei LMG S-19264T (=DSM 44701T), isolated from a smear-ripened cheese.</title>
        <authorList>
            <consortium name="US DOE Joint Genome Institute (JGI-PGF)"/>
            <person name="Walter F."/>
            <person name="Albersmeier A."/>
            <person name="Kalinowski J."/>
            <person name="Ruckert C."/>
        </authorList>
    </citation>
    <scope>NUCLEOTIDE SEQUENCE</scope>
    <source>
        <strain evidence="6">CGMCC 1.15085</strain>
    </source>
</reference>
<dbReference type="AlphaFoldDB" id="A0A916WSH6"/>
<dbReference type="InterPro" id="IPR005471">
    <property type="entry name" value="Tscrpt_reg_IclR_N"/>
</dbReference>